<organism evidence="1 2">
    <name type="scientific">Symbiodinium microadriaticum</name>
    <name type="common">Dinoflagellate</name>
    <name type="synonym">Zooxanthella microadriatica</name>
    <dbReference type="NCBI Taxonomy" id="2951"/>
    <lineage>
        <taxon>Eukaryota</taxon>
        <taxon>Sar</taxon>
        <taxon>Alveolata</taxon>
        <taxon>Dinophyceae</taxon>
        <taxon>Suessiales</taxon>
        <taxon>Symbiodiniaceae</taxon>
        <taxon>Symbiodinium</taxon>
    </lineage>
</organism>
<name>A0A1Q9DSL3_SYMMI</name>
<dbReference type="InterPro" id="IPR010036">
    <property type="entry name" value="MDP_1_eu_arc"/>
</dbReference>
<gene>
    <name evidence="1" type="primary">MDP1</name>
    <name evidence="1" type="ORF">AK812_SmicGene19435</name>
</gene>
<dbReference type="PANTHER" id="PTHR17901">
    <property type="entry name" value="MAGNESIUM-DEPENDENT PHOSPHATASE 1 MDP1"/>
    <property type="match status" value="1"/>
</dbReference>
<evidence type="ECO:0000313" key="1">
    <source>
        <dbReference type="EMBL" id="OLP98160.1"/>
    </source>
</evidence>
<comment type="caution">
    <text evidence="1">The sequence shown here is derived from an EMBL/GenBank/DDBJ whole genome shotgun (WGS) entry which is preliminary data.</text>
</comment>
<sequence length="130" mass="14520">MRNASYTCRLHSPEARSRGVRVAVASSSRRHKAVPLLKTMEIVPGVSMWDVIDPKLFEMYYRRGEGKRPHLEALLSKSAVSPSDVLFVDDAEENVQSVRSLGVQAVHLPQGLTQEAWSLALESYVKSRAK</sequence>
<dbReference type="PANTHER" id="PTHR17901:SF14">
    <property type="entry name" value="MAGNESIUM-DEPENDENT PHOSPHATASE 1"/>
    <property type="match status" value="1"/>
</dbReference>
<evidence type="ECO:0000313" key="2">
    <source>
        <dbReference type="Proteomes" id="UP000186817"/>
    </source>
</evidence>
<reference evidence="1 2" key="1">
    <citation type="submission" date="2016-02" db="EMBL/GenBank/DDBJ databases">
        <title>Genome analysis of coral dinoflagellate symbionts highlights evolutionary adaptations to a symbiotic lifestyle.</title>
        <authorList>
            <person name="Aranda M."/>
            <person name="Li Y."/>
            <person name="Liew Y.J."/>
            <person name="Baumgarten S."/>
            <person name="Simakov O."/>
            <person name="Wilson M."/>
            <person name="Piel J."/>
            <person name="Ashoor H."/>
            <person name="Bougouffa S."/>
            <person name="Bajic V.B."/>
            <person name="Ryu T."/>
            <person name="Ravasi T."/>
            <person name="Bayer T."/>
            <person name="Micklem G."/>
            <person name="Kim H."/>
            <person name="Bhak J."/>
            <person name="Lajeunesse T.C."/>
            <person name="Voolstra C.R."/>
        </authorList>
    </citation>
    <scope>NUCLEOTIDE SEQUENCE [LARGE SCALE GENOMIC DNA]</scope>
    <source>
        <strain evidence="1 2">CCMP2467</strain>
    </source>
</reference>
<dbReference type="OrthoDB" id="437653at2759"/>
<proteinExistence type="predicted"/>
<keyword evidence="2" id="KW-1185">Reference proteome</keyword>
<protein>
    <submittedName>
        <fullName evidence="1">Magnesium-dependent phosphatase 1</fullName>
    </submittedName>
</protein>
<dbReference type="Proteomes" id="UP000186817">
    <property type="component" value="Unassembled WGS sequence"/>
</dbReference>
<dbReference type="SUPFAM" id="SSF56784">
    <property type="entry name" value="HAD-like"/>
    <property type="match status" value="1"/>
</dbReference>
<dbReference type="AlphaFoldDB" id="A0A1Q9DSL3"/>
<dbReference type="GO" id="GO:0003993">
    <property type="term" value="F:acid phosphatase activity"/>
    <property type="evidence" value="ECO:0007669"/>
    <property type="project" value="TreeGrafter"/>
</dbReference>
<dbReference type="Pfam" id="PF12689">
    <property type="entry name" value="Acid_PPase"/>
    <property type="match status" value="1"/>
</dbReference>
<dbReference type="EMBL" id="LSRX01000406">
    <property type="protein sequence ID" value="OLP98160.1"/>
    <property type="molecule type" value="Genomic_DNA"/>
</dbReference>
<dbReference type="InterPro" id="IPR023214">
    <property type="entry name" value="HAD_sf"/>
</dbReference>
<dbReference type="Gene3D" id="3.40.50.1000">
    <property type="entry name" value="HAD superfamily/HAD-like"/>
    <property type="match status" value="1"/>
</dbReference>
<accession>A0A1Q9DSL3</accession>
<dbReference type="InterPro" id="IPR036412">
    <property type="entry name" value="HAD-like_sf"/>
</dbReference>